<accession>A0A806KPQ5</accession>
<name>A0A806KPQ5_9BACT</name>
<dbReference type="EMBL" id="JQ844206">
    <property type="protein sequence ID" value="AGS52729.1"/>
    <property type="molecule type" value="Genomic_DNA"/>
</dbReference>
<feature type="compositionally biased region" description="Basic and acidic residues" evidence="1">
    <location>
        <begin position="273"/>
        <end position="286"/>
    </location>
</feature>
<organism evidence="2">
    <name type="scientific">uncultured bacterium contig00069</name>
    <dbReference type="NCBI Taxonomy" id="1181550"/>
    <lineage>
        <taxon>Bacteria</taxon>
        <taxon>environmental samples</taxon>
    </lineage>
</organism>
<dbReference type="AlphaFoldDB" id="A0A806KPQ5"/>
<dbReference type="InterPro" id="IPR007139">
    <property type="entry name" value="DUF349"/>
</dbReference>
<proteinExistence type="predicted"/>
<dbReference type="Pfam" id="PF03993">
    <property type="entry name" value="DUF349"/>
    <property type="match status" value="4"/>
</dbReference>
<evidence type="ECO:0008006" key="3">
    <source>
        <dbReference type="Google" id="ProtNLM"/>
    </source>
</evidence>
<evidence type="ECO:0000256" key="1">
    <source>
        <dbReference type="SAM" id="MobiDB-lite"/>
    </source>
</evidence>
<protein>
    <recommendedName>
        <fullName evidence="3">DUF349 domain-containing protein</fullName>
    </recommendedName>
</protein>
<sequence>MGPTDLDALLDIAKNDEDAEIRKLAVQKISSPWHLNDLLKAEQDTSVQNVIKEVLRKYRIKTIKNSIGAISQEILKMIEELQPKDKEELLLSAKSTEVRLELLKGFDKQGVLAQVAKSDSQESVALTALAKVERENLIEEIKNDAVCDSVRKKAKEMFATMQASKTDPVKEKTDLLFQKQKALLAHATRLAENKNPLSVDAEMQRLYAESENLNKEASTLGLQNQTEISAIFAKHNEAVKAYRDTPQPSQQTPIEEKTETVAEAPPPEPATEPVKEAQPEEQKEEDKLSEEEYNAKLPLLQAIIDRVNELDENGDFNEISQNVRQAFYDWKEIVGEKKTQFKNIYKEFRSATSRFQNLQEWASWHAEQIREQLIKDIEELANAPVVLENRAKAFAMLEQWKAAGYMPALKIQEFWPRFKAGLDKVMDSVAPLLKEQEQGQEENLKIKEDICAQIEELAITDGEWADQLKKIQELQAKWKNTGFVPKAQNHVIWERYQNAINSFFKKQEAHKKRISEQINERIAAREKLCEEAEALSNSTDWRNTPKAFTKLSAEWKAAGSVPAEQYEKLLQRFKKASDIFFEKRNAYFENVRKTREEVCIKIESLEFDASNTESVAQWKKIEEEWKALENNGYSKELNERFFAASDRIWEAASKANPEIAKELDKNWEAKHGIMDQLKNIMDQETFKYKTMQNVRNLQIEWEKMGRCGAAEAEISAKFNDLINSFLSTYNDQKEIRSNLDKINAQKKEELCKQAEELLARAQNQSLTRAEVISETGSLRAAWKDSGNVSMHLAKILWKRFNGACNAACHAFDDIAPAAE</sequence>
<feature type="region of interest" description="Disordered" evidence="1">
    <location>
        <begin position="243"/>
        <end position="291"/>
    </location>
</feature>
<reference evidence="2" key="1">
    <citation type="submission" date="2012-03" db="EMBL/GenBank/DDBJ databases">
        <title>Functional metagenomics reveals considerable lignocellulase gene clusters in the gut microbiome of a wood-feeding higher termite.</title>
        <authorList>
            <person name="Liu N."/>
        </authorList>
    </citation>
    <scope>NUCLEOTIDE SEQUENCE</scope>
</reference>
<evidence type="ECO:0000313" key="2">
    <source>
        <dbReference type="EMBL" id="AGS52729.1"/>
    </source>
</evidence>